<reference evidence="1 2" key="1">
    <citation type="submission" date="2020-08" db="EMBL/GenBank/DDBJ databases">
        <title>A Genomic Blueprint of the Chicken Gut Microbiome.</title>
        <authorList>
            <person name="Gilroy R."/>
            <person name="Ravi A."/>
            <person name="Getino M."/>
            <person name="Pursley I."/>
            <person name="Horton D.L."/>
            <person name="Alikhan N.-F."/>
            <person name="Baker D."/>
            <person name="Gharbi K."/>
            <person name="Hall N."/>
            <person name="Watson M."/>
            <person name="Adriaenssens E.M."/>
            <person name="Foster-Nyarko E."/>
            <person name="Jarju S."/>
            <person name="Secka A."/>
            <person name="Antonio M."/>
            <person name="Oren A."/>
            <person name="Chaudhuri R."/>
            <person name="La Ragione R.M."/>
            <person name="Hildebrand F."/>
            <person name="Pallen M.J."/>
        </authorList>
    </citation>
    <scope>NUCLEOTIDE SEQUENCE [LARGE SCALE GENOMIC DNA]</scope>
    <source>
        <strain evidence="1 2">Re1</strain>
    </source>
</reference>
<name>A0ABR8W3X8_9MICO</name>
<proteinExistence type="predicted"/>
<gene>
    <name evidence="1" type="ORF">H9633_04235</name>
</gene>
<accession>A0ABR8W3X8</accession>
<keyword evidence="2" id="KW-1185">Reference proteome</keyword>
<organism evidence="1 2">
    <name type="scientific">Microbacterium commune</name>
    <dbReference type="NCBI Taxonomy" id="2762219"/>
    <lineage>
        <taxon>Bacteria</taxon>
        <taxon>Bacillati</taxon>
        <taxon>Actinomycetota</taxon>
        <taxon>Actinomycetes</taxon>
        <taxon>Micrococcales</taxon>
        <taxon>Microbacteriaceae</taxon>
        <taxon>Microbacterium</taxon>
    </lineage>
</organism>
<evidence type="ECO:0000313" key="2">
    <source>
        <dbReference type="Proteomes" id="UP000611521"/>
    </source>
</evidence>
<comment type="caution">
    <text evidence="1">The sequence shown here is derived from an EMBL/GenBank/DDBJ whole genome shotgun (WGS) entry which is preliminary data.</text>
</comment>
<protein>
    <submittedName>
        <fullName evidence="1">Protein TPRXL</fullName>
    </submittedName>
</protein>
<evidence type="ECO:0000313" key="1">
    <source>
        <dbReference type="EMBL" id="MBD8011501.1"/>
    </source>
</evidence>
<dbReference type="EMBL" id="JACSPX010000001">
    <property type="protein sequence ID" value="MBD8011501.1"/>
    <property type="molecule type" value="Genomic_DNA"/>
</dbReference>
<dbReference type="Proteomes" id="UP000611521">
    <property type="component" value="Unassembled WGS sequence"/>
</dbReference>
<sequence length="213" mass="23447">MTDVPHGSATRVGLRELLGGKPDPDFSLVLPPGWVRRGVDEDEQERMLAKIRTRTMQAHRPDLLARLRVMVDQAFTQMRKVSTLAMFTPADEAPESAYLPASLTASVQHAEAGQTLDSYVRAAILADGATPLLGDKRIMRMERETTDMLDGEQLRVTTVAYLTPVPGSGRRRALLMTLVLLRGADVPADDPPLLQMKALFDLCVSTLTWIPAE</sequence>
<dbReference type="RefSeq" id="WP_071644895.1">
    <property type="nucleotide sequence ID" value="NZ_JACSPX010000001.1"/>
</dbReference>